<reference evidence="13" key="1">
    <citation type="submission" date="2022-01" db="EMBL/GenBank/DDBJ databases">
        <authorList>
            <person name="King R."/>
        </authorList>
    </citation>
    <scope>NUCLEOTIDE SEQUENCE</scope>
</reference>
<dbReference type="Pfam" id="PF00298">
    <property type="entry name" value="Ribosomal_L11"/>
    <property type="match status" value="1"/>
</dbReference>
<gene>
    <name evidence="13" type="ORF">CHIRRI_LOCUS9242</name>
</gene>
<keyword evidence="4 10" id="KW-0689">Ribosomal protein</keyword>
<dbReference type="SMART" id="SM00649">
    <property type="entry name" value="RL11"/>
    <property type="match status" value="1"/>
</dbReference>
<evidence type="ECO:0000256" key="10">
    <source>
        <dbReference type="RuleBase" id="RU003978"/>
    </source>
</evidence>
<evidence type="ECO:0000259" key="11">
    <source>
        <dbReference type="Pfam" id="PF00298"/>
    </source>
</evidence>
<evidence type="ECO:0000256" key="6">
    <source>
        <dbReference type="ARBA" id="ARBA00023274"/>
    </source>
</evidence>
<dbReference type="EMBL" id="OU895879">
    <property type="protein sequence ID" value="CAG9806382.1"/>
    <property type="molecule type" value="Genomic_DNA"/>
</dbReference>
<evidence type="ECO:0000256" key="3">
    <source>
        <dbReference type="ARBA" id="ARBA00022946"/>
    </source>
</evidence>
<dbReference type="GO" id="GO:0070180">
    <property type="term" value="F:large ribosomal subunit rRNA binding"/>
    <property type="evidence" value="ECO:0007669"/>
    <property type="project" value="TreeGrafter"/>
</dbReference>
<dbReference type="SUPFAM" id="SSF46906">
    <property type="entry name" value="Ribosomal protein L11, C-terminal domain"/>
    <property type="match status" value="1"/>
</dbReference>
<dbReference type="Proteomes" id="UP001153620">
    <property type="component" value="Chromosome 3"/>
</dbReference>
<dbReference type="OrthoDB" id="1091498at2759"/>
<evidence type="ECO:0000256" key="7">
    <source>
        <dbReference type="ARBA" id="ARBA00038782"/>
    </source>
</evidence>
<dbReference type="AlphaFoldDB" id="A0A9N9RWQ9"/>
<dbReference type="SUPFAM" id="SSF54747">
    <property type="entry name" value="Ribosomal L11/L12e N-terminal domain"/>
    <property type="match status" value="1"/>
</dbReference>
<dbReference type="GO" id="GO:0005762">
    <property type="term" value="C:mitochondrial large ribosomal subunit"/>
    <property type="evidence" value="ECO:0007669"/>
    <property type="project" value="TreeGrafter"/>
</dbReference>
<dbReference type="PANTHER" id="PTHR11661:SF1">
    <property type="entry name" value="LARGE RIBOSOMAL SUBUNIT PROTEIN UL11M"/>
    <property type="match status" value="1"/>
</dbReference>
<keyword evidence="3" id="KW-0809">Transit peptide</keyword>
<evidence type="ECO:0000256" key="8">
    <source>
        <dbReference type="ARBA" id="ARBA00040104"/>
    </source>
</evidence>
<evidence type="ECO:0000256" key="9">
    <source>
        <dbReference type="ARBA" id="ARBA00041455"/>
    </source>
</evidence>
<reference evidence="13" key="2">
    <citation type="submission" date="2022-10" db="EMBL/GenBank/DDBJ databases">
        <authorList>
            <consortium name="ENA_rothamsted_submissions"/>
            <consortium name="culmorum"/>
            <person name="King R."/>
        </authorList>
    </citation>
    <scope>NUCLEOTIDE SEQUENCE</scope>
</reference>
<comment type="similarity">
    <text evidence="2 10">Belongs to the universal ribosomal protein uL11 family.</text>
</comment>
<dbReference type="Gene3D" id="1.10.10.250">
    <property type="entry name" value="Ribosomal protein L11, C-terminal domain"/>
    <property type="match status" value="1"/>
</dbReference>
<dbReference type="HAMAP" id="MF_00736">
    <property type="entry name" value="Ribosomal_uL11"/>
    <property type="match status" value="1"/>
</dbReference>
<dbReference type="InterPro" id="IPR020784">
    <property type="entry name" value="Ribosomal_uL11_N"/>
</dbReference>
<evidence type="ECO:0000313" key="13">
    <source>
        <dbReference type="EMBL" id="CAG9806382.1"/>
    </source>
</evidence>
<organism evidence="13 14">
    <name type="scientific">Chironomus riparius</name>
    <dbReference type="NCBI Taxonomy" id="315576"/>
    <lineage>
        <taxon>Eukaryota</taxon>
        <taxon>Metazoa</taxon>
        <taxon>Ecdysozoa</taxon>
        <taxon>Arthropoda</taxon>
        <taxon>Hexapoda</taxon>
        <taxon>Insecta</taxon>
        <taxon>Pterygota</taxon>
        <taxon>Neoptera</taxon>
        <taxon>Endopterygota</taxon>
        <taxon>Diptera</taxon>
        <taxon>Nematocera</taxon>
        <taxon>Chironomoidea</taxon>
        <taxon>Chironomidae</taxon>
        <taxon>Chironominae</taxon>
        <taxon>Chironomus</taxon>
    </lineage>
</organism>
<name>A0A9N9RWQ9_9DIPT</name>
<dbReference type="PANTHER" id="PTHR11661">
    <property type="entry name" value="60S RIBOSOMAL PROTEIN L12"/>
    <property type="match status" value="1"/>
</dbReference>
<dbReference type="InterPro" id="IPR036769">
    <property type="entry name" value="Ribosomal_uL11_C_sf"/>
</dbReference>
<dbReference type="GO" id="GO:0006412">
    <property type="term" value="P:translation"/>
    <property type="evidence" value="ECO:0007669"/>
    <property type="project" value="InterPro"/>
</dbReference>
<evidence type="ECO:0000256" key="2">
    <source>
        <dbReference type="ARBA" id="ARBA00010537"/>
    </source>
</evidence>
<dbReference type="InterPro" id="IPR000911">
    <property type="entry name" value="Ribosomal_uL11"/>
</dbReference>
<dbReference type="InterPro" id="IPR020783">
    <property type="entry name" value="Ribosomal_uL11_C"/>
</dbReference>
<dbReference type="InterPro" id="IPR036796">
    <property type="entry name" value="Ribosomal_uL11_N_sf"/>
</dbReference>
<evidence type="ECO:0000259" key="12">
    <source>
        <dbReference type="Pfam" id="PF03946"/>
    </source>
</evidence>
<keyword evidence="5" id="KW-0496">Mitochondrion</keyword>
<comment type="subunit">
    <text evidence="7">Component of the mitochondrial ribosome large subunit (39S) which comprises a 16S rRNA and about 50 distinct proteins.</text>
</comment>
<sequence>MSKAVRRNVKKIVEKINHSSKLRTDIPAQMAVAAPPLGPQLGQRGINIAAFCKDFNEKTKHIKEGTPLPCRVWVKPDRTYELVIHSPPATFLLKQAAGIQRGTMYPGREIAGKVTLKHIFEIAAIKLQDPPNALLTMQDMCNLLIGSARCCGIEVVKDLDPVEYGQFLEERKSIVDQQKKELEEKKQAKMLRTG</sequence>
<dbReference type="CDD" id="cd00349">
    <property type="entry name" value="Ribosomal_L11"/>
    <property type="match status" value="1"/>
</dbReference>
<dbReference type="FunFam" id="1.10.10.250:FF:000008">
    <property type="entry name" value="39S ribosomal protein L11, mitochondrial"/>
    <property type="match status" value="1"/>
</dbReference>
<evidence type="ECO:0000256" key="5">
    <source>
        <dbReference type="ARBA" id="ARBA00023128"/>
    </source>
</evidence>
<keyword evidence="6 10" id="KW-0687">Ribonucleoprotein</keyword>
<keyword evidence="14" id="KW-1185">Reference proteome</keyword>
<feature type="domain" description="Large ribosomal subunit protein uL11 N-terminal" evidence="12">
    <location>
        <begin position="23"/>
        <end position="80"/>
    </location>
</feature>
<evidence type="ECO:0000256" key="4">
    <source>
        <dbReference type="ARBA" id="ARBA00022980"/>
    </source>
</evidence>
<dbReference type="GO" id="GO:0003735">
    <property type="term" value="F:structural constituent of ribosome"/>
    <property type="evidence" value="ECO:0007669"/>
    <property type="project" value="InterPro"/>
</dbReference>
<evidence type="ECO:0000313" key="14">
    <source>
        <dbReference type="Proteomes" id="UP001153620"/>
    </source>
</evidence>
<evidence type="ECO:0000256" key="1">
    <source>
        <dbReference type="ARBA" id="ARBA00004173"/>
    </source>
</evidence>
<proteinExistence type="inferred from homology"/>
<protein>
    <recommendedName>
        <fullName evidence="8">Large ribosomal subunit protein uL11m</fullName>
    </recommendedName>
    <alternativeName>
        <fullName evidence="9">39S ribosomal protein L11, mitochondrial</fullName>
    </alternativeName>
</protein>
<feature type="domain" description="Large ribosomal subunit protein uL11 C-terminal" evidence="11">
    <location>
        <begin position="86"/>
        <end position="155"/>
    </location>
</feature>
<comment type="subcellular location">
    <subcellularLocation>
        <location evidence="1">Mitochondrion</location>
    </subcellularLocation>
</comment>
<dbReference type="Gene3D" id="3.30.1550.10">
    <property type="entry name" value="Ribosomal protein L11/L12, N-terminal domain"/>
    <property type="match status" value="1"/>
</dbReference>
<dbReference type="Pfam" id="PF03946">
    <property type="entry name" value="Ribosomal_L11_N"/>
    <property type="match status" value="1"/>
</dbReference>
<dbReference type="FunFam" id="3.30.1550.10:FF:000003">
    <property type="entry name" value="39S ribosomal protein L11, mitochondrial"/>
    <property type="match status" value="1"/>
</dbReference>
<accession>A0A9N9RWQ9</accession>